<accession>Q1H1B1</accession>
<feature type="domain" description="Zona occludens toxin N-terminal" evidence="2">
    <location>
        <begin position="7"/>
        <end position="148"/>
    </location>
</feature>
<dbReference type="EMBL" id="CP000284">
    <property type="protein sequence ID" value="ABE49726.1"/>
    <property type="molecule type" value="Genomic_DNA"/>
</dbReference>
<dbReference type="eggNOG" id="COG4128">
    <property type="taxonomic scope" value="Bacteria"/>
</dbReference>
<dbReference type="Pfam" id="PF05707">
    <property type="entry name" value="Zot"/>
    <property type="match status" value="1"/>
</dbReference>
<keyword evidence="4" id="KW-1185">Reference proteome</keyword>
<protein>
    <recommendedName>
        <fullName evidence="2">Zona occludens toxin N-terminal domain-containing protein</fullName>
    </recommendedName>
</protein>
<evidence type="ECO:0000313" key="4">
    <source>
        <dbReference type="Proteomes" id="UP000002440"/>
    </source>
</evidence>
<dbReference type="STRING" id="265072.Mfla_1458"/>
<dbReference type="KEGG" id="mfa:Mfla_1458"/>
<evidence type="ECO:0000313" key="3">
    <source>
        <dbReference type="EMBL" id="ABE49726.1"/>
    </source>
</evidence>
<dbReference type="Proteomes" id="UP000002440">
    <property type="component" value="Chromosome"/>
</dbReference>
<feature type="transmembrane region" description="Helical" evidence="1">
    <location>
        <begin position="259"/>
        <end position="282"/>
    </location>
</feature>
<dbReference type="AlphaFoldDB" id="Q1H1B1"/>
<sequence>MANWTLTGDLGAGKSIISTGKIMDFLAAGLPVATNMDIYPENFLPPTSRATHVRLPDFPSADDLWALGMASSSRNESTFGLVALDELAVFLNSREWQGKARDQVIKYLRHVRKNHWHTLFITQDIESIDAQARRALIEHKVVCKRTDRLSIPFLGPILRLLGLKGRLPQVHMGIVRYGKQDYSPKVDTWWYRGNKLYDAYNTDQVFTDEIERDLTLYGYIIDQSGKRQVKEYPAQVTGTFCVLSPWHLKGRYMSFYQRWSYAIHAFAGISIAIVALFSWISYANNVKPQTVTAAPAASIEEIKGLMDLGDHFIITTKAGLVLESWESRKDATGTYYKVGQSWYKKPSQS</sequence>
<dbReference type="InterPro" id="IPR027417">
    <property type="entry name" value="P-loop_NTPase"/>
</dbReference>
<reference evidence="3 4" key="1">
    <citation type="submission" date="2006-03" db="EMBL/GenBank/DDBJ databases">
        <title>Complete sequence of Methylobacillus flagellatus KT.</title>
        <authorList>
            <consortium name="US DOE Joint Genome Institute"/>
            <person name="Copeland A."/>
            <person name="Lucas S."/>
            <person name="Lapidus A."/>
            <person name="Barry K."/>
            <person name="Detter J.C."/>
            <person name="Glavina del Rio T."/>
            <person name="Hammon N."/>
            <person name="Israni S."/>
            <person name="Dalin E."/>
            <person name="Tice H."/>
            <person name="Pitluck S."/>
            <person name="Brettin T."/>
            <person name="Bruce D."/>
            <person name="Han C."/>
            <person name="Tapia R."/>
            <person name="Saunders E."/>
            <person name="Gilna P."/>
            <person name="Schmutz J."/>
            <person name="Larimer F."/>
            <person name="Land M."/>
            <person name="Kyrpides N."/>
            <person name="Anderson I."/>
            <person name="Richardson P."/>
        </authorList>
    </citation>
    <scope>NUCLEOTIDE SEQUENCE [LARGE SCALE GENOMIC DNA]</scope>
    <source>
        <strain evidence="4">KT / ATCC 51484 / DSM 6875</strain>
    </source>
</reference>
<dbReference type="InterPro" id="IPR008900">
    <property type="entry name" value="Zot_N"/>
</dbReference>
<dbReference type="Gene3D" id="3.40.50.300">
    <property type="entry name" value="P-loop containing nucleotide triphosphate hydrolases"/>
    <property type="match status" value="1"/>
</dbReference>
<gene>
    <name evidence="3" type="ordered locus">Mfla_1458</name>
</gene>
<proteinExistence type="predicted"/>
<name>Q1H1B1_METFK</name>
<dbReference type="RefSeq" id="WP_011479680.1">
    <property type="nucleotide sequence ID" value="NC_007947.1"/>
</dbReference>
<keyword evidence="1" id="KW-0472">Membrane</keyword>
<organism evidence="3 4">
    <name type="scientific">Methylobacillus flagellatus (strain ATCC 51484 / DSM 6875 / VKM B-1610 / KT)</name>
    <dbReference type="NCBI Taxonomy" id="265072"/>
    <lineage>
        <taxon>Bacteria</taxon>
        <taxon>Pseudomonadati</taxon>
        <taxon>Pseudomonadota</taxon>
        <taxon>Betaproteobacteria</taxon>
        <taxon>Nitrosomonadales</taxon>
        <taxon>Methylophilaceae</taxon>
        <taxon>Methylobacillus</taxon>
    </lineage>
</organism>
<evidence type="ECO:0000256" key="1">
    <source>
        <dbReference type="SAM" id="Phobius"/>
    </source>
</evidence>
<dbReference type="HOGENOM" id="CLU_066443_0_0_4"/>
<keyword evidence="1" id="KW-0812">Transmembrane</keyword>
<keyword evidence="1" id="KW-1133">Transmembrane helix</keyword>
<evidence type="ECO:0000259" key="2">
    <source>
        <dbReference type="Pfam" id="PF05707"/>
    </source>
</evidence>